<dbReference type="EMBL" id="JARJLG010000116">
    <property type="protein sequence ID" value="KAJ7742735.1"/>
    <property type="molecule type" value="Genomic_DNA"/>
</dbReference>
<dbReference type="AlphaFoldDB" id="A0AAD7IIM6"/>
<keyword evidence="3" id="KW-1185">Reference proteome</keyword>
<name>A0AAD7IIM6_9AGAR</name>
<evidence type="ECO:0000313" key="3">
    <source>
        <dbReference type="Proteomes" id="UP001215280"/>
    </source>
</evidence>
<feature type="region of interest" description="Disordered" evidence="1">
    <location>
        <begin position="186"/>
        <end position="258"/>
    </location>
</feature>
<feature type="compositionally biased region" description="Basic and acidic residues" evidence="1">
    <location>
        <begin position="703"/>
        <end position="722"/>
    </location>
</feature>
<feature type="compositionally biased region" description="Polar residues" evidence="1">
    <location>
        <begin position="567"/>
        <end position="583"/>
    </location>
</feature>
<dbReference type="Proteomes" id="UP001215280">
    <property type="component" value="Unassembled WGS sequence"/>
</dbReference>
<feature type="compositionally biased region" description="Polar residues" evidence="1">
    <location>
        <begin position="208"/>
        <end position="222"/>
    </location>
</feature>
<gene>
    <name evidence="2" type="ORF">DFH07DRAFT_1063681</name>
</gene>
<protein>
    <submittedName>
        <fullName evidence="2">Uncharacterized protein</fullName>
    </submittedName>
</protein>
<evidence type="ECO:0000313" key="2">
    <source>
        <dbReference type="EMBL" id="KAJ7742735.1"/>
    </source>
</evidence>
<feature type="region of interest" description="Disordered" evidence="1">
    <location>
        <begin position="486"/>
        <end position="775"/>
    </location>
</feature>
<feature type="region of interest" description="Disordered" evidence="1">
    <location>
        <begin position="1"/>
        <end position="31"/>
    </location>
</feature>
<feature type="compositionally biased region" description="Acidic residues" evidence="1">
    <location>
        <begin position="496"/>
        <end position="519"/>
    </location>
</feature>
<accession>A0AAD7IIM6</accession>
<reference evidence="2" key="1">
    <citation type="submission" date="2023-03" db="EMBL/GenBank/DDBJ databases">
        <title>Massive genome expansion in bonnet fungi (Mycena s.s.) driven by repeated elements and novel gene families across ecological guilds.</title>
        <authorList>
            <consortium name="Lawrence Berkeley National Laboratory"/>
            <person name="Harder C.B."/>
            <person name="Miyauchi S."/>
            <person name="Viragh M."/>
            <person name="Kuo A."/>
            <person name="Thoen E."/>
            <person name="Andreopoulos B."/>
            <person name="Lu D."/>
            <person name="Skrede I."/>
            <person name="Drula E."/>
            <person name="Henrissat B."/>
            <person name="Morin E."/>
            <person name="Kohler A."/>
            <person name="Barry K."/>
            <person name="LaButti K."/>
            <person name="Morin E."/>
            <person name="Salamov A."/>
            <person name="Lipzen A."/>
            <person name="Mereny Z."/>
            <person name="Hegedus B."/>
            <person name="Baldrian P."/>
            <person name="Stursova M."/>
            <person name="Weitz H."/>
            <person name="Taylor A."/>
            <person name="Grigoriev I.V."/>
            <person name="Nagy L.G."/>
            <person name="Martin F."/>
            <person name="Kauserud H."/>
        </authorList>
    </citation>
    <scope>NUCLEOTIDE SEQUENCE</scope>
    <source>
        <strain evidence="2">CBHHK188m</strain>
    </source>
</reference>
<proteinExistence type="predicted"/>
<comment type="caution">
    <text evidence="2">The sequence shown here is derived from an EMBL/GenBank/DDBJ whole genome shotgun (WGS) entry which is preliminary data.</text>
</comment>
<feature type="region of interest" description="Disordered" evidence="1">
    <location>
        <begin position="315"/>
        <end position="368"/>
    </location>
</feature>
<sequence length="775" mass="79153">MSTDIQPQPRRAPSDVFRPRLPLDPFAPPVDSQNRLVEPEFLDPDAPWPVYDLPARTAAYAQVPHVLLVLGAPSPRALTPILRSPTFTRSLVLLVTHLPPTLSAFSAVSAHTGPAVRILHLDTPLVPTAPAFALTLVHVLDAAADVARAWRASSPAYTTAPDIHQLAQDPTGAFSVPEALALDTPAPLPVSEHLHPPGRRPRLAPRPQSTLSVPAGRRNSTLLVKPPPLSAPPAISKRDSSASLGRSAGKRAKSASTDPARPFDALLAFLPPAQPERAVLKQVVLTSTLAGGFLTGPPYAAGPYTPSSGYDSDDARFDWSSAPATPTAPGPYTAQYGYPDARPGSAGSSASRAGSFGDGGGESPTRRSRLSSLFRGASRSVPASPRASASFLASASSLHHPAPGRGTARAHIVHVLPASYRGAKLTGALGAFLASYAAGGVRAYVLAERALRDLEGVLVGGLEPLEVGGGGGRRGAWVAGVLSVSTPPATSREDADAGADELGPEAEAEAEVVEGEGGEEQGGIAPYGLPTPPASRNGSGEGAEEGYVAGMRRRRTSSSGGYVAREGSNSTVHATGRTPSSAGHSRAPSSVGHGNGRTPSSAGHGRTPSSAGHGRAPSSAGHGRAPSSAGHGRTPSSAGHGPSPPSAGLPPGAAPPQRTAPAGTTRVRRAGSPAEGDAGARQRTESEPASAPPPASAPAGPARGKDGRARLRQKEKPAREGRFFGGKGPGDFRLTPAAPPPPPSARSAPDLHDAHARGKGGGGDGRRKRWWAFWG</sequence>
<feature type="compositionally biased region" description="Pro residues" evidence="1">
    <location>
        <begin position="642"/>
        <end position="654"/>
    </location>
</feature>
<feature type="compositionally biased region" description="Basic residues" evidence="1">
    <location>
        <begin position="766"/>
        <end position="775"/>
    </location>
</feature>
<organism evidence="2 3">
    <name type="scientific">Mycena maculata</name>
    <dbReference type="NCBI Taxonomy" id="230809"/>
    <lineage>
        <taxon>Eukaryota</taxon>
        <taxon>Fungi</taxon>
        <taxon>Dikarya</taxon>
        <taxon>Basidiomycota</taxon>
        <taxon>Agaricomycotina</taxon>
        <taxon>Agaricomycetes</taxon>
        <taxon>Agaricomycetidae</taxon>
        <taxon>Agaricales</taxon>
        <taxon>Marasmiineae</taxon>
        <taxon>Mycenaceae</taxon>
        <taxon>Mycena</taxon>
    </lineage>
</organism>
<evidence type="ECO:0000256" key="1">
    <source>
        <dbReference type="SAM" id="MobiDB-lite"/>
    </source>
</evidence>
<feature type="compositionally biased region" description="Low complexity" evidence="1">
    <location>
        <begin position="322"/>
        <end position="355"/>
    </location>
</feature>